<name>A0A182UNR0_ANOME</name>
<dbReference type="Proteomes" id="UP000075903">
    <property type="component" value="Unassembled WGS sequence"/>
</dbReference>
<evidence type="ECO:0000313" key="2">
    <source>
        <dbReference type="Proteomes" id="UP000075903"/>
    </source>
</evidence>
<keyword evidence="2" id="KW-1185">Reference proteome</keyword>
<evidence type="ECO:0000313" key="1">
    <source>
        <dbReference type="EnsemblMetazoa" id="AMEM001039-PA"/>
    </source>
</evidence>
<organism evidence="1 2">
    <name type="scientific">Anopheles merus</name>
    <name type="common">Mosquito</name>
    <dbReference type="NCBI Taxonomy" id="30066"/>
    <lineage>
        <taxon>Eukaryota</taxon>
        <taxon>Metazoa</taxon>
        <taxon>Ecdysozoa</taxon>
        <taxon>Arthropoda</taxon>
        <taxon>Hexapoda</taxon>
        <taxon>Insecta</taxon>
        <taxon>Pterygota</taxon>
        <taxon>Neoptera</taxon>
        <taxon>Endopterygota</taxon>
        <taxon>Diptera</taxon>
        <taxon>Nematocera</taxon>
        <taxon>Culicoidea</taxon>
        <taxon>Culicidae</taxon>
        <taxon>Anophelinae</taxon>
        <taxon>Anopheles</taxon>
    </lineage>
</organism>
<dbReference type="AlphaFoldDB" id="A0A182UNR0"/>
<dbReference type="EnsemblMetazoa" id="AMEM001039-RA">
    <property type="protein sequence ID" value="AMEM001039-PA"/>
    <property type="gene ID" value="AMEM001039"/>
</dbReference>
<dbReference type="VEuPathDB" id="VectorBase:AMEM001039"/>
<sequence length="130" mass="13782">MCVWALMGIFASPGLPRPFQLHSGRNSRLNTRSIASTSRPFGSSPSIFLFSQFVRLLCSFSCSSLATGSNSNGGSPASAPAAFSPSATASFTCSSVASVVPSFFSTRSTRIETSSTSFWMWSILRCSCPI</sequence>
<reference evidence="1" key="1">
    <citation type="submission" date="2020-05" db="UniProtKB">
        <authorList>
            <consortium name="EnsemblMetazoa"/>
        </authorList>
    </citation>
    <scope>IDENTIFICATION</scope>
    <source>
        <strain evidence="1">MAF</strain>
    </source>
</reference>
<proteinExistence type="predicted"/>
<protein>
    <submittedName>
        <fullName evidence="1">Uncharacterized protein</fullName>
    </submittedName>
</protein>
<accession>A0A182UNR0</accession>